<evidence type="ECO:0000313" key="3">
    <source>
        <dbReference type="Proteomes" id="UP000308430"/>
    </source>
</evidence>
<proteinExistence type="inferred from homology"/>
<dbReference type="EMBL" id="SSOC01000001">
    <property type="protein sequence ID" value="THF67214.1"/>
    <property type="molecule type" value="Genomic_DNA"/>
</dbReference>
<dbReference type="Pfam" id="PF10087">
    <property type="entry name" value="DUF2325"/>
    <property type="match status" value="1"/>
</dbReference>
<reference evidence="2 3" key="1">
    <citation type="submission" date="2019-04" db="EMBL/GenBank/DDBJ databases">
        <title>Azoarcus nasutitermitis sp. nov. isolated from termite nest.</title>
        <authorList>
            <person name="Lin S.-Y."/>
            <person name="Hameed A."/>
            <person name="Hsu Y.-H."/>
            <person name="Young C.-C."/>
        </authorList>
    </citation>
    <scope>NUCLEOTIDE SEQUENCE [LARGE SCALE GENOMIC DNA]</scope>
    <source>
        <strain evidence="2 3">CC-YHH838</strain>
    </source>
</reference>
<organism evidence="2 3">
    <name type="scientific">Pseudothauera nasutitermitis</name>
    <dbReference type="NCBI Taxonomy" id="2565930"/>
    <lineage>
        <taxon>Bacteria</taxon>
        <taxon>Pseudomonadati</taxon>
        <taxon>Pseudomonadota</taxon>
        <taxon>Betaproteobacteria</taxon>
        <taxon>Rhodocyclales</taxon>
        <taxon>Zoogloeaceae</taxon>
        <taxon>Pseudothauera</taxon>
    </lineage>
</organism>
<dbReference type="RefSeq" id="WP_136346623.1">
    <property type="nucleotide sequence ID" value="NZ_SSOC01000001.1"/>
</dbReference>
<accession>A0A4V3WCH0</accession>
<sequence length="113" mass="12549">MKALVVGADKVRTIRAELEQTAHLGVTRTECWSGRQPGDVRRCIPADTRVVVVLCDRVNHNLLFSVRRQAEGRGVPVLYCRHSVVDVREKLARLVVADAERRAAAQGYVGRCA</sequence>
<dbReference type="InterPro" id="IPR016772">
    <property type="entry name" value="UCP020408"/>
</dbReference>
<name>A0A4V3WCH0_9RHOO</name>
<dbReference type="Proteomes" id="UP000308430">
    <property type="component" value="Unassembled WGS sequence"/>
</dbReference>
<keyword evidence="3" id="KW-1185">Reference proteome</keyword>
<evidence type="ECO:0000313" key="2">
    <source>
        <dbReference type="EMBL" id="THF67214.1"/>
    </source>
</evidence>
<gene>
    <name evidence="2" type="ORF">E6C76_02200</name>
</gene>
<comment type="similarity">
    <text evidence="1">Belongs to the UPF0751 family.</text>
</comment>
<protein>
    <submittedName>
        <fullName evidence="2">DUF2325 domain-containing protein</fullName>
    </submittedName>
</protein>
<dbReference type="OrthoDB" id="8592530at2"/>
<dbReference type="AlphaFoldDB" id="A0A4V3WCH0"/>
<comment type="caution">
    <text evidence="2">The sequence shown here is derived from an EMBL/GenBank/DDBJ whole genome shotgun (WGS) entry which is preliminary data.</text>
</comment>
<evidence type="ECO:0000256" key="1">
    <source>
        <dbReference type="ARBA" id="ARBA00007189"/>
    </source>
</evidence>